<reference evidence="2 3" key="1">
    <citation type="submission" date="2016-12" db="EMBL/GenBank/DDBJ databases">
        <title>Trade-off between light-utilization and light-protection in marine flavobacteria.</title>
        <authorList>
            <person name="Kumagai Y."/>
            <person name="Yoshizawa S."/>
            <person name="Kogure K."/>
            <person name="Iwasaki W."/>
        </authorList>
    </citation>
    <scope>NUCLEOTIDE SEQUENCE [LARGE SCALE GENOMIC DNA]</scope>
    <source>
        <strain evidence="2 3">ATCC 43844</strain>
    </source>
</reference>
<organism evidence="2 3">
    <name type="scientific">Polaribacter glomeratus</name>
    <dbReference type="NCBI Taxonomy" id="102"/>
    <lineage>
        <taxon>Bacteria</taxon>
        <taxon>Pseudomonadati</taxon>
        <taxon>Bacteroidota</taxon>
        <taxon>Flavobacteriia</taxon>
        <taxon>Flavobacteriales</taxon>
        <taxon>Flavobacteriaceae</taxon>
    </lineage>
</organism>
<evidence type="ECO:0000313" key="2">
    <source>
        <dbReference type="EMBL" id="PQJ82785.1"/>
    </source>
</evidence>
<evidence type="ECO:0000313" key="3">
    <source>
        <dbReference type="Proteomes" id="UP000239068"/>
    </source>
</evidence>
<dbReference type="OrthoDB" id="2680225at2"/>
<name>A0A2S7WZ01_9FLAO</name>
<dbReference type="RefSeq" id="WP_105021332.1">
    <property type="nucleotide sequence ID" value="NZ_MSCM01000001.1"/>
</dbReference>
<dbReference type="Pfam" id="PF26115">
    <property type="entry name" value="PDDEXK_GAPS4"/>
    <property type="match status" value="1"/>
</dbReference>
<dbReference type="Proteomes" id="UP000239068">
    <property type="component" value="Unassembled WGS sequence"/>
</dbReference>
<accession>A0A2S7WZ01</accession>
<dbReference type="EMBL" id="MSCM01000001">
    <property type="protein sequence ID" value="PQJ82785.1"/>
    <property type="molecule type" value="Genomic_DNA"/>
</dbReference>
<sequence length="310" mass="36003">MGEWSKSIGEKGEKISKFVFEEILNFNSLIENESINCVRGEKHKVAKANKTTHGLDGLVGYKTPLEDNSLDMGVISTKYSAKEYPNSPSTLFKKFLKDLAFTIECFNNSKLKNDLNQKFTEVNKTEVFGVLIWLSNKSELDFNLIDKVKNVQISPDLLFDKIILLDNRKVNFLYESIYKTKKYFHVENVDFVYHNSALNLMSIGKSSFGKIFPLNYLYSDIIILRIEYNKEVILSIFVNDDFEDSQFGQILNFAKSFDHLKTVNKVIIQYLKYDDIENKNSIKDKLINHPSYKLNQNLEVKKFPSDFRDN</sequence>
<keyword evidence="3" id="KW-1185">Reference proteome</keyword>
<evidence type="ECO:0000259" key="1">
    <source>
        <dbReference type="Pfam" id="PF26115"/>
    </source>
</evidence>
<dbReference type="InterPro" id="IPR058873">
    <property type="entry name" value="PDDEXK_GAPS4"/>
</dbReference>
<comment type="caution">
    <text evidence="2">The sequence shown here is derived from an EMBL/GenBank/DDBJ whole genome shotgun (WGS) entry which is preliminary data.</text>
</comment>
<protein>
    <recommendedName>
        <fullName evidence="1">GAPS4 PD-(D/E)XK nuclease domain-containing protein</fullName>
    </recommendedName>
</protein>
<dbReference type="AlphaFoldDB" id="A0A2S7WZ01"/>
<proteinExistence type="predicted"/>
<gene>
    <name evidence="2" type="ORF">BTO16_09430</name>
</gene>
<feature type="domain" description="GAPS4 PD-(D/E)XK nuclease" evidence="1">
    <location>
        <begin position="1"/>
        <end position="169"/>
    </location>
</feature>